<dbReference type="RefSeq" id="XP_056583829.1">
    <property type="nucleotide sequence ID" value="XM_056719694.1"/>
</dbReference>
<reference evidence="1" key="1">
    <citation type="submission" date="2022-12" db="EMBL/GenBank/DDBJ databases">
        <authorList>
            <person name="Petersen C."/>
        </authorList>
    </citation>
    <scope>NUCLEOTIDE SEQUENCE</scope>
    <source>
        <strain evidence="1">IBT 3081</strain>
    </source>
</reference>
<sequence>MSFEDVLPSMRPRYNYEGIEQCIRMVDQEAERQEREESEGLSNPYIIMDIDEDSFIECFVNSGESIRRHSWELYDHASQSTLLKIYESAIHAVAGGAFETIFSAWTRKVDDTLILSTRASAVRGDTWTKKADISWTLIDPSGRPCKWPTFVGEVAWSEQRRKLLRDIEFWLNDSNGEVKIAITITIHARGRTTVSSNSEKEIQGIKLRFPAQKIKIIRKPAPNCPRINGQLKLQLHDIFLREKTGSEVDFVLTERDMERIARSVWAFQFNSFAEISPSS</sequence>
<name>A0A9W9VJ22_9EURO</name>
<dbReference type="GeneID" id="81458877"/>
<comment type="caution">
    <text evidence="1">The sequence shown here is derived from an EMBL/GenBank/DDBJ whole genome shotgun (WGS) entry which is preliminary data.</text>
</comment>
<evidence type="ECO:0000313" key="2">
    <source>
        <dbReference type="Proteomes" id="UP001147752"/>
    </source>
</evidence>
<keyword evidence="2" id="KW-1185">Reference proteome</keyword>
<reference evidence="1" key="2">
    <citation type="journal article" date="2023" name="IMA Fungus">
        <title>Comparative genomic study of the Penicillium genus elucidates a diverse pangenome and 15 lateral gene transfer events.</title>
        <authorList>
            <person name="Petersen C."/>
            <person name="Sorensen T."/>
            <person name="Nielsen M.R."/>
            <person name="Sondergaard T.E."/>
            <person name="Sorensen J.L."/>
            <person name="Fitzpatrick D.A."/>
            <person name="Frisvad J.C."/>
            <person name="Nielsen K.L."/>
        </authorList>
    </citation>
    <scope>NUCLEOTIDE SEQUENCE</scope>
    <source>
        <strain evidence="1">IBT 3081</strain>
    </source>
</reference>
<dbReference type="EMBL" id="JAPZBT010000001">
    <property type="protein sequence ID" value="KAJ5384053.1"/>
    <property type="molecule type" value="Genomic_DNA"/>
</dbReference>
<protein>
    <submittedName>
        <fullName evidence="1">Uncharacterized protein</fullName>
    </submittedName>
</protein>
<proteinExistence type="predicted"/>
<evidence type="ECO:0000313" key="1">
    <source>
        <dbReference type="EMBL" id="KAJ5384053.1"/>
    </source>
</evidence>
<accession>A0A9W9VJ22</accession>
<organism evidence="1 2">
    <name type="scientific">Penicillium concentricum</name>
    <dbReference type="NCBI Taxonomy" id="293559"/>
    <lineage>
        <taxon>Eukaryota</taxon>
        <taxon>Fungi</taxon>
        <taxon>Dikarya</taxon>
        <taxon>Ascomycota</taxon>
        <taxon>Pezizomycotina</taxon>
        <taxon>Eurotiomycetes</taxon>
        <taxon>Eurotiomycetidae</taxon>
        <taxon>Eurotiales</taxon>
        <taxon>Aspergillaceae</taxon>
        <taxon>Penicillium</taxon>
    </lineage>
</organism>
<dbReference type="OrthoDB" id="76567at2759"/>
<dbReference type="AlphaFoldDB" id="A0A9W9VJ22"/>
<dbReference type="Proteomes" id="UP001147752">
    <property type="component" value="Unassembled WGS sequence"/>
</dbReference>
<gene>
    <name evidence="1" type="ORF">N7517_001964</name>
</gene>